<feature type="region of interest" description="Disordered" evidence="1">
    <location>
        <begin position="1"/>
        <end position="64"/>
    </location>
</feature>
<evidence type="ECO:0000313" key="2">
    <source>
        <dbReference type="EMBL" id="GFD59403.1"/>
    </source>
</evidence>
<feature type="compositionally biased region" description="Basic residues" evidence="1">
    <location>
        <begin position="1"/>
        <end position="17"/>
    </location>
</feature>
<accession>A0A699XJM9</accession>
<sequence>RGPGRDRRHRRPRKGHRAGGGETPESQAGRIAEHARDADPRRRLLRAAGPARGKGAQGAGRFVRLDPRRRLRAAERARLL</sequence>
<feature type="compositionally biased region" description="Low complexity" evidence="1">
    <location>
        <begin position="46"/>
        <end position="62"/>
    </location>
</feature>
<feature type="compositionally biased region" description="Basic and acidic residues" evidence="1">
    <location>
        <begin position="31"/>
        <end position="42"/>
    </location>
</feature>
<dbReference type="EMBL" id="BKCJ011864524">
    <property type="protein sequence ID" value="GFD59403.1"/>
    <property type="molecule type" value="Genomic_DNA"/>
</dbReference>
<dbReference type="AlphaFoldDB" id="A0A699XJM9"/>
<gene>
    <name evidence="2" type="ORF">Tci_931372</name>
</gene>
<protein>
    <submittedName>
        <fullName evidence="2">Uncharacterized protein</fullName>
    </submittedName>
</protein>
<feature type="non-terminal residue" evidence="2">
    <location>
        <position position="1"/>
    </location>
</feature>
<organism evidence="2">
    <name type="scientific">Tanacetum cinerariifolium</name>
    <name type="common">Dalmatian daisy</name>
    <name type="synonym">Chrysanthemum cinerariifolium</name>
    <dbReference type="NCBI Taxonomy" id="118510"/>
    <lineage>
        <taxon>Eukaryota</taxon>
        <taxon>Viridiplantae</taxon>
        <taxon>Streptophyta</taxon>
        <taxon>Embryophyta</taxon>
        <taxon>Tracheophyta</taxon>
        <taxon>Spermatophyta</taxon>
        <taxon>Magnoliopsida</taxon>
        <taxon>eudicotyledons</taxon>
        <taxon>Gunneridae</taxon>
        <taxon>Pentapetalae</taxon>
        <taxon>asterids</taxon>
        <taxon>campanulids</taxon>
        <taxon>Asterales</taxon>
        <taxon>Asteraceae</taxon>
        <taxon>Asteroideae</taxon>
        <taxon>Anthemideae</taxon>
        <taxon>Anthemidinae</taxon>
        <taxon>Tanacetum</taxon>
    </lineage>
</organism>
<comment type="caution">
    <text evidence="2">The sequence shown here is derived from an EMBL/GenBank/DDBJ whole genome shotgun (WGS) entry which is preliminary data.</text>
</comment>
<reference evidence="2" key="1">
    <citation type="journal article" date="2019" name="Sci. Rep.">
        <title>Draft genome of Tanacetum cinerariifolium, the natural source of mosquito coil.</title>
        <authorList>
            <person name="Yamashiro T."/>
            <person name="Shiraishi A."/>
            <person name="Satake H."/>
            <person name="Nakayama K."/>
        </authorList>
    </citation>
    <scope>NUCLEOTIDE SEQUENCE</scope>
</reference>
<proteinExistence type="predicted"/>
<feature type="non-terminal residue" evidence="2">
    <location>
        <position position="80"/>
    </location>
</feature>
<evidence type="ECO:0000256" key="1">
    <source>
        <dbReference type="SAM" id="MobiDB-lite"/>
    </source>
</evidence>
<name>A0A699XJM9_TANCI</name>